<dbReference type="InterPro" id="IPR029063">
    <property type="entry name" value="SAM-dependent_MTases_sf"/>
</dbReference>
<reference evidence="2 3" key="1">
    <citation type="submission" date="2018-06" db="EMBL/GenBank/DDBJ databases">
        <title>Genomic Encyclopedia of Archaeal and Bacterial Type Strains, Phase II (KMG-II): from individual species to whole genera.</title>
        <authorList>
            <person name="Goeker M."/>
        </authorList>
    </citation>
    <scope>NUCLEOTIDE SEQUENCE [LARGE SCALE GENOMIC DNA]</scope>
    <source>
        <strain evidence="2 3">DSM 12408</strain>
    </source>
</reference>
<dbReference type="CDD" id="cd02440">
    <property type="entry name" value="AdoMet_MTases"/>
    <property type="match status" value="1"/>
</dbReference>
<accession>A0A1A7R497</accession>
<evidence type="ECO:0000313" key="3">
    <source>
        <dbReference type="Proteomes" id="UP000248987"/>
    </source>
</evidence>
<dbReference type="GO" id="GO:0008168">
    <property type="term" value="F:methyltransferase activity"/>
    <property type="evidence" value="ECO:0007669"/>
    <property type="project" value="UniProtKB-KW"/>
</dbReference>
<proteinExistence type="predicted"/>
<dbReference type="Proteomes" id="UP000248987">
    <property type="component" value="Unassembled WGS sequence"/>
</dbReference>
<comment type="caution">
    <text evidence="2">The sequence shown here is derived from an EMBL/GenBank/DDBJ whole genome shotgun (WGS) entry which is preliminary data.</text>
</comment>
<dbReference type="GO" id="GO:0032259">
    <property type="term" value="P:methylation"/>
    <property type="evidence" value="ECO:0007669"/>
    <property type="project" value="UniProtKB-KW"/>
</dbReference>
<keyword evidence="3" id="KW-1185">Reference proteome</keyword>
<keyword evidence="2" id="KW-0808">Transferase</keyword>
<sequence length="241" mass="27390">MNFLVNTTYRTEAEEIMDDFSIAGPILNDALDKLAIINKLLGGNSVTLNGLKVLVKNQPKNKPITIIDLGCGGGDILRAIAQYGKKEGYNFQLIGVDANKNATDYAATLSTNYENISFVHVDVFSEEFKAMRYDIVITTLFLHHFKGAVLLQLVKHLVKTANMGIVVNDLHRHRLAYYLFKLITIPVKNKMIIEDGLTSVLRGFKRKELVDLSKQLNSNHQLNWKWAFRYQWILKSSEFKV</sequence>
<evidence type="ECO:0000259" key="1">
    <source>
        <dbReference type="Pfam" id="PF13847"/>
    </source>
</evidence>
<dbReference type="Gene3D" id="3.40.50.150">
    <property type="entry name" value="Vaccinia Virus protein VP39"/>
    <property type="match status" value="1"/>
</dbReference>
<dbReference type="Pfam" id="PF13847">
    <property type="entry name" value="Methyltransf_31"/>
    <property type="match status" value="1"/>
</dbReference>
<dbReference type="RefSeq" id="WP_066431012.1">
    <property type="nucleotide sequence ID" value="NZ_QLLQ01000003.1"/>
</dbReference>
<dbReference type="InterPro" id="IPR025714">
    <property type="entry name" value="Methyltranfer_dom"/>
</dbReference>
<feature type="domain" description="Methyltransferase" evidence="1">
    <location>
        <begin position="62"/>
        <end position="169"/>
    </location>
</feature>
<dbReference type="EMBL" id="QLLQ01000003">
    <property type="protein sequence ID" value="RAJ25739.1"/>
    <property type="molecule type" value="Genomic_DNA"/>
</dbReference>
<organism evidence="2 3">
    <name type="scientific">Gelidibacter algens</name>
    <dbReference type="NCBI Taxonomy" id="49280"/>
    <lineage>
        <taxon>Bacteria</taxon>
        <taxon>Pseudomonadati</taxon>
        <taxon>Bacteroidota</taxon>
        <taxon>Flavobacteriia</taxon>
        <taxon>Flavobacteriales</taxon>
        <taxon>Flavobacteriaceae</taxon>
        <taxon>Gelidibacter</taxon>
    </lineage>
</organism>
<keyword evidence="2" id="KW-0489">Methyltransferase</keyword>
<evidence type="ECO:0000313" key="2">
    <source>
        <dbReference type="EMBL" id="RAJ25739.1"/>
    </source>
</evidence>
<dbReference type="STRING" id="49280.A9996_03725"/>
<dbReference type="SUPFAM" id="SSF53335">
    <property type="entry name" value="S-adenosyl-L-methionine-dependent methyltransferases"/>
    <property type="match status" value="1"/>
</dbReference>
<protein>
    <submittedName>
        <fullName evidence="2">Methyltransferase family protein</fullName>
    </submittedName>
</protein>
<dbReference type="AlphaFoldDB" id="A0A1A7R497"/>
<dbReference type="OrthoDB" id="9800454at2"/>
<name>A0A1A7R497_9FLAO</name>
<dbReference type="PANTHER" id="PTHR43861">
    <property type="entry name" value="TRANS-ACONITATE 2-METHYLTRANSFERASE-RELATED"/>
    <property type="match status" value="1"/>
</dbReference>
<gene>
    <name evidence="2" type="ORF">LX77_01154</name>
</gene>